<dbReference type="AlphaFoldDB" id="A0A9N8WLT7"/>
<dbReference type="Proteomes" id="UP000789739">
    <property type="component" value="Unassembled WGS sequence"/>
</dbReference>
<organism evidence="1 2">
    <name type="scientific">Paraglomus brasilianum</name>
    <dbReference type="NCBI Taxonomy" id="144538"/>
    <lineage>
        <taxon>Eukaryota</taxon>
        <taxon>Fungi</taxon>
        <taxon>Fungi incertae sedis</taxon>
        <taxon>Mucoromycota</taxon>
        <taxon>Glomeromycotina</taxon>
        <taxon>Glomeromycetes</taxon>
        <taxon>Paraglomerales</taxon>
        <taxon>Paraglomeraceae</taxon>
        <taxon>Paraglomus</taxon>
    </lineage>
</organism>
<protein>
    <submittedName>
        <fullName evidence="1">708_t:CDS:1</fullName>
    </submittedName>
</protein>
<accession>A0A9N8WLT7</accession>
<reference evidence="1" key="1">
    <citation type="submission" date="2021-06" db="EMBL/GenBank/DDBJ databases">
        <authorList>
            <person name="Kallberg Y."/>
            <person name="Tangrot J."/>
            <person name="Rosling A."/>
        </authorList>
    </citation>
    <scope>NUCLEOTIDE SEQUENCE</scope>
    <source>
        <strain evidence="1">BR232B</strain>
    </source>
</reference>
<keyword evidence="2" id="KW-1185">Reference proteome</keyword>
<name>A0A9N8WLT7_9GLOM</name>
<gene>
    <name evidence="1" type="ORF">PBRASI_LOCUS2010</name>
</gene>
<dbReference type="EMBL" id="CAJVPI010000146">
    <property type="protein sequence ID" value="CAG8489249.1"/>
    <property type="molecule type" value="Genomic_DNA"/>
</dbReference>
<proteinExistence type="predicted"/>
<comment type="caution">
    <text evidence="1">The sequence shown here is derived from an EMBL/GenBank/DDBJ whole genome shotgun (WGS) entry which is preliminary data.</text>
</comment>
<evidence type="ECO:0000313" key="2">
    <source>
        <dbReference type="Proteomes" id="UP000789739"/>
    </source>
</evidence>
<sequence length="97" mass="10537">MNVSPPILSGLADKGFRISNCAQFIIDFPIPPSIIADQGALMGPVLLTAGIRPLTLDSKYRSDLCASTSFVARRMAEKHPCTFLSAGWIIEATQRCR</sequence>
<evidence type="ECO:0000313" key="1">
    <source>
        <dbReference type="EMBL" id="CAG8489249.1"/>
    </source>
</evidence>